<feature type="coiled-coil region" evidence="4">
    <location>
        <begin position="553"/>
        <end position="629"/>
    </location>
</feature>
<dbReference type="InterPro" id="IPR057577">
    <property type="entry name" value="Nucleoprot-TPR/MLP1_dom"/>
</dbReference>
<feature type="coiled-coil region" evidence="4">
    <location>
        <begin position="304"/>
        <end position="345"/>
    </location>
</feature>
<dbReference type="Pfam" id="PF07926">
    <property type="entry name" value="TPR_MLP1_2"/>
    <property type="match status" value="1"/>
</dbReference>
<dbReference type="EMBL" id="PNBA02000005">
    <property type="protein sequence ID" value="KAG6423916.1"/>
    <property type="molecule type" value="Genomic_DNA"/>
</dbReference>
<keyword evidence="2 4" id="KW-0175">Coiled coil</keyword>
<feature type="domain" description="Nucleoprotein TPR/MPL1" evidence="7">
    <location>
        <begin position="242"/>
        <end position="321"/>
    </location>
</feature>
<evidence type="ECO:0000256" key="3">
    <source>
        <dbReference type="ARBA" id="ARBA00023242"/>
    </source>
</evidence>
<feature type="coiled-coil region" evidence="4">
    <location>
        <begin position="1127"/>
        <end position="1228"/>
    </location>
</feature>
<feature type="compositionally biased region" description="Gly residues" evidence="5">
    <location>
        <begin position="2117"/>
        <end position="2127"/>
    </location>
</feature>
<evidence type="ECO:0000256" key="1">
    <source>
        <dbReference type="ARBA" id="ARBA00004123"/>
    </source>
</evidence>
<keyword evidence="10" id="KW-1185">Reference proteome</keyword>
<dbReference type="Pfam" id="PF25481">
    <property type="entry name" value="Nucleoprot-TPR"/>
    <property type="match status" value="1"/>
</dbReference>
<feature type="compositionally biased region" description="Polar residues" evidence="5">
    <location>
        <begin position="2032"/>
        <end position="2042"/>
    </location>
</feature>
<comment type="subcellular location">
    <subcellularLocation>
        <location evidence="1">Nucleus</location>
    </subcellularLocation>
</comment>
<feature type="coiled-coil region" evidence="4">
    <location>
        <begin position="371"/>
        <end position="430"/>
    </location>
</feature>
<dbReference type="GO" id="GO:0005643">
    <property type="term" value="C:nuclear pore"/>
    <property type="evidence" value="ECO:0007669"/>
    <property type="project" value="TreeGrafter"/>
</dbReference>
<feature type="coiled-coil region" evidence="4">
    <location>
        <begin position="906"/>
        <end position="979"/>
    </location>
</feature>
<feature type="domain" description="NUA/TPR/MLP1-2-like" evidence="8">
    <location>
        <begin position="588"/>
        <end position="663"/>
    </location>
</feature>
<feature type="coiled-coil region" evidence="4">
    <location>
        <begin position="748"/>
        <end position="838"/>
    </location>
</feature>
<evidence type="ECO:0000256" key="5">
    <source>
        <dbReference type="SAM" id="MobiDB-lite"/>
    </source>
</evidence>
<organism evidence="9">
    <name type="scientific">Salvia splendens</name>
    <name type="common">Scarlet sage</name>
    <dbReference type="NCBI Taxonomy" id="180675"/>
    <lineage>
        <taxon>Eukaryota</taxon>
        <taxon>Viridiplantae</taxon>
        <taxon>Streptophyta</taxon>
        <taxon>Embryophyta</taxon>
        <taxon>Tracheophyta</taxon>
        <taxon>Spermatophyta</taxon>
        <taxon>Magnoliopsida</taxon>
        <taxon>eudicotyledons</taxon>
        <taxon>Gunneridae</taxon>
        <taxon>Pentapetalae</taxon>
        <taxon>asterids</taxon>
        <taxon>lamiids</taxon>
        <taxon>Lamiales</taxon>
        <taxon>Lamiaceae</taxon>
        <taxon>Nepetoideae</taxon>
        <taxon>Mentheae</taxon>
        <taxon>Salviinae</taxon>
        <taxon>Salvia</taxon>
        <taxon>Salvia subgen. Calosphace</taxon>
        <taxon>core Calosphace</taxon>
    </lineage>
</organism>
<evidence type="ECO:0000259" key="7">
    <source>
        <dbReference type="Pfam" id="PF25481"/>
    </source>
</evidence>
<feature type="region of interest" description="Disordered" evidence="5">
    <location>
        <begin position="1671"/>
        <end position="2127"/>
    </location>
</feature>
<feature type="region of interest" description="Disordered" evidence="5">
    <location>
        <begin position="981"/>
        <end position="1003"/>
    </location>
</feature>
<feature type="compositionally biased region" description="Basic and acidic residues" evidence="5">
    <location>
        <begin position="1895"/>
        <end position="1905"/>
    </location>
</feature>
<evidence type="ECO:0000256" key="2">
    <source>
        <dbReference type="ARBA" id="ARBA00023054"/>
    </source>
</evidence>
<feature type="coiled-coil region" evidence="4">
    <location>
        <begin position="1003"/>
        <end position="1083"/>
    </location>
</feature>
<evidence type="ECO:0000313" key="10">
    <source>
        <dbReference type="Proteomes" id="UP000298416"/>
    </source>
</evidence>
<feature type="compositionally biased region" description="Basic residues" evidence="5">
    <location>
        <begin position="2105"/>
        <end position="2116"/>
    </location>
</feature>
<evidence type="ECO:0000313" key="9">
    <source>
        <dbReference type="EMBL" id="KAG6423916.1"/>
    </source>
</evidence>
<accession>A0A8X8Y682</accession>
<evidence type="ECO:0000259" key="6">
    <source>
        <dbReference type="Pfam" id="PF07926"/>
    </source>
</evidence>
<feature type="compositionally biased region" description="Polar residues" evidence="5">
    <location>
        <begin position="2070"/>
        <end position="2080"/>
    </location>
</feature>
<dbReference type="PANTHER" id="PTHR18898:SF2">
    <property type="entry name" value="NUCLEOPROTEIN TPR"/>
    <property type="match status" value="1"/>
</dbReference>
<name>A0A8X8Y682_SALSN</name>
<feature type="coiled-coil region" evidence="4">
    <location>
        <begin position="1356"/>
        <end position="1629"/>
    </location>
</feature>
<evidence type="ECO:0000256" key="4">
    <source>
        <dbReference type="SAM" id="Coils"/>
    </source>
</evidence>
<feature type="coiled-coil region" evidence="4">
    <location>
        <begin position="1273"/>
        <end position="1300"/>
    </location>
</feature>
<dbReference type="GO" id="GO:0006406">
    <property type="term" value="P:mRNA export from nucleus"/>
    <property type="evidence" value="ECO:0007669"/>
    <property type="project" value="TreeGrafter"/>
</dbReference>
<feature type="compositionally biased region" description="Acidic residues" evidence="5">
    <location>
        <begin position="1968"/>
        <end position="1977"/>
    </location>
</feature>
<proteinExistence type="predicted"/>
<evidence type="ECO:0008006" key="11">
    <source>
        <dbReference type="Google" id="ProtNLM"/>
    </source>
</evidence>
<dbReference type="GO" id="GO:0006606">
    <property type="term" value="P:protein import into nucleus"/>
    <property type="evidence" value="ECO:0007669"/>
    <property type="project" value="InterPro"/>
</dbReference>
<feature type="compositionally biased region" description="Polar residues" evidence="5">
    <location>
        <begin position="1759"/>
        <end position="1781"/>
    </location>
</feature>
<feature type="compositionally biased region" description="Polar residues" evidence="5">
    <location>
        <begin position="2051"/>
        <end position="2061"/>
    </location>
</feature>
<dbReference type="InterPro" id="IPR012929">
    <property type="entry name" value="Nucleoprot-TPR/MLP1-2_dom"/>
</dbReference>
<feature type="compositionally biased region" description="Polar residues" evidence="5">
    <location>
        <begin position="2010"/>
        <end position="2025"/>
    </location>
</feature>
<gene>
    <name evidence="9" type="ORF">SASPL_114324</name>
</gene>
<evidence type="ECO:0000259" key="8">
    <source>
        <dbReference type="Pfam" id="PF25785"/>
    </source>
</evidence>
<reference evidence="9" key="2">
    <citation type="submission" date="2020-08" db="EMBL/GenBank/DDBJ databases">
        <title>Plant Genome Project.</title>
        <authorList>
            <person name="Zhang R.-G."/>
        </authorList>
    </citation>
    <scope>NUCLEOTIDE SEQUENCE</scope>
    <source>
        <strain evidence="9">Huo1</strain>
        <tissue evidence="9">Leaf</tissue>
    </source>
</reference>
<protein>
    <recommendedName>
        <fullName evidence="11">Nucleoprotein TPR</fullName>
    </recommendedName>
</protein>
<comment type="caution">
    <text evidence="9">The sequence shown here is derived from an EMBL/GenBank/DDBJ whole genome shotgun (WGS) entry which is preliminary data.</text>
</comment>
<feature type="compositionally biased region" description="Polar residues" evidence="5">
    <location>
        <begin position="1675"/>
        <end position="1703"/>
    </location>
</feature>
<feature type="compositionally biased region" description="Acidic residues" evidence="5">
    <location>
        <begin position="1917"/>
        <end position="1930"/>
    </location>
</feature>
<keyword evidence="3" id="KW-0539">Nucleus</keyword>
<feature type="compositionally biased region" description="Acidic residues" evidence="5">
    <location>
        <begin position="1852"/>
        <end position="1879"/>
    </location>
</feature>
<feature type="domain" description="Nucleoprotein TPR/MLP1-2" evidence="6">
    <location>
        <begin position="1101"/>
        <end position="1236"/>
    </location>
</feature>
<dbReference type="Pfam" id="PF25785">
    <property type="entry name" value="TPR"/>
    <property type="match status" value="1"/>
</dbReference>
<dbReference type="GO" id="GO:0017056">
    <property type="term" value="F:structural constituent of nuclear pore"/>
    <property type="evidence" value="ECO:0007669"/>
    <property type="project" value="TreeGrafter"/>
</dbReference>
<dbReference type="InterPro" id="IPR057974">
    <property type="entry name" value="NUA/TPR/MLP1-2-like_dom"/>
</dbReference>
<dbReference type="Proteomes" id="UP000298416">
    <property type="component" value="Unassembled WGS sequence"/>
</dbReference>
<feature type="coiled-coil region" evidence="4">
    <location>
        <begin position="181"/>
        <end position="243"/>
    </location>
</feature>
<reference evidence="9" key="1">
    <citation type="submission" date="2018-01" db="EMBL/GenBank/DDBJ databases">
        <authorList>
            <person name="Mao J.F."/>
        </authorList>
    </citation>
    <scope>NUCLEOTIDE SEQUENCE</scope>
    <source>
        <strain evidence="9">Huo1</strain>
        <tissue evidence="9">Leaf</tissue>
    </source>
</reference>
<dbReference type="PANTHER" id="PTHR18898">
    <property type="entry name" value="NUCLEOPROTEIN TPR-RELATED"/>
    <property type="match status" value="1"/>
</dbReference>
<sequence>MKRHANGVMKRLRAPYRSRASKHWHATHATMREFERKMTTRPMRSCIEVGSVESTLLKAKHKSHARNKEEAEMPLFVSDEEYRRCSHDAALLTEKADDFIRGLYNQIETVKAEADAASITLEQTCALNEQKYVSLSAEYSSLQLQISETSALLEQRDAEIAGLKVEKQQFLLQSIEKDGEVERLMREASELHRSKRQLMELVEQRDLEINEKNATIKSYLDKIVNLTENLASKDARIRDIKSELGRLHATSDRFLQEKELLERHNTWLNEELTTKVNDLIQVRKEYGVYEADMSGKLADVEHKLKESANSLKFHKDKARELEEKLASMEIELLSTKDAAAAAEQRSSAEISTITKLADLYKESSEEWSKKAGELEGVIKALETHLNQVETECKDKLDKEVSARKEVEKEYADLKDMLQSCQTELEKLKRGNELQHLPLSSFTTGLILNLITICNIIDKKLFLNLHSDLHRLTNSVDADEMVLDDRAIIPIVPAGVSGTALAASLLRDGWSLGKIYAKYQEAVDALRHEQLGRKQSQAILERVLYEIEEKAGVIMDEREEHERLVEAYSALDQKLQQTLSGHSALQITIQELKATLKRQERDYAVAQKEIVELQQQVAVLLKECRDVQLRCGSVSPYQNDQLISGISVPVGTESRSENVILDRLEKCEKELQMHKEETVSKVKAVLLRAEEQERMIESLHTSVAMYKKLYEEEQKLRAYPTHALEAVPERGGREIIPIQENSHEASRKHEHTLERLRSLEEDLAKSKNDLISLRSDRDRLETVAMFAEEKLARFMKEFEQQREEHNGIRARNVEFSQIIVDYQRKLRESAESLDAANELSRKLTMEVSIVKQEKEMLQNSEKRASDEVCSLSERVHRLQATLDTMQSAEEVREEARGVERRKQEDYVNKIEREWAEAKGELQEQRDLVRSLSLEHGSSLKDAHKQIDELNKELANSMRSVANANSRAAIAEARYSDLEKIMESTRTKDSDGADSGPSSSSEKMVAKFRGEIEKLREEAEASKNHMLQYKSIAQVNEEALTQLELAHENFKKEADEVKRLLENEIHLLREHVNELESECKLKTEEAISATSGKEEALAGALSEIASVKDAFSVKISQIVVMESQISTLKEDLESEHKKWRTAQDNYERQVILQSETIQELMKTSQALDLAQKEASELRKVVDVLKTENVLPLSTAYVELKSKWETEKLAIEVYRNEADKTYTEINELNKILHSQLEALHIRLAEKEKGIASGSSSKNLGGDDGLQSVVNYLRRSKEIAETEISLLKQEKHRLQSQLESALKSAESAQTLLQAERGKSHASLLTDDEFQSLQLQVREITLLRESNVQLREENRHNFEECLKLREAFQNAKIEIENLEKLLRDTDRDLEAYRKEVEILKEEKMHLEKRIDELVQKCKDVDVNDYNQLKESSKQMQMSLAEKDSRLEEVEKLLLEKQETVSILERDLARSKTEVSERENKINEVSQTEASQKSEIDKLKRYNMQARRKFENLAKEKDEMSKEVQSLSKQLEEARQALSKQLEEAKLVKRNTVDSGEQTLREKEKDTRIQILERTVERQRDDLKKEKEDHHKEKQKFLKIRKTIIESHENVIQEKRRITDDLTKHKQALKALQDEVEKIKNPGGNQSESASSNILDDFASAYFLAVDNFEQLAQPAFGVPDSTTTDAPPLDNATSAAVPTGQAVPSSQTPEPPAASVPAARAEEKEKRPALTKANVKMGRKLVRPNITKPKEPQGDVEMTEGDESNTGLPSHSTEIQGTVGAPTTASARKRMQDEMVTTEETTSDVPAPLHKKSKAPDSLQVGGDELAAAPTKLPEAVITEESSDDMGNPQQIKEEVVEKDELDTGEDQTVEPLADEEFSEPVDAADEKLEKPSDSMLSDDQLRDQTELDIQRIVAESGGEKEEGEVVGDFADNDGDSSIINETGGPGNGELQGEQSADPEKSPSIEPLGLEAGEIDTSDTLEEEKIGDLNETITDSSDKLIHGADSSAETDRAPGSSNPPSEEASTSTTIAIVDVGSSDQPGSTPPQDSGAKPVSPLNSGGSTPPQDSGAKPVSPLNSGATTINLQERARQRAHLRQAGMGGVTSSPSRARGRTVRGRGVRGGRTGRGQSPG</sequence>